<sequence>MAEQIPPLEYPDAERIPAALAGPSSSLEGLRILVTGLGVSGFPAAVHLAERGAAVTVVDGDAERDETERERILSVFDVDIRRGPEHVAGLPPLAGDAAFDLVVTSPGWRPDSPVLAGARAAGIPVIGEVELAWRVRGTNDARWLVVTGTNGKTTTTTMLASMLTAAGLRARACGNIGDPLLEAVLDPELEVLAIELSSFQLHWELSMGAHAAVVLNLADDHLDWHGGADAYRADKGRAYHGVHRACVYNVDDPATRALVEQAEVVAGARAVGFTLGTPGPGEFGLVEDLLVDRAFIPARYSAAAEIADLADVGAAVGTDAPGPHHIADALAAAALARSVGVEPSAVREGLRQHAPGAHRSAVVAEAAGVTWVDDSKATNPHAAAAALAARDSVVWIAGGLLKGADVSALVAEAAARLRGVVLIGEDRGALRAALAQHAPDVPVREVDLAADVSAGLSAQRRGAPVMEAAVAAAGELAGFGDAVLLAPAAASMDQFLSYATRGDLFTEAAQAWAAAHGAAETDRARPAAETDAP</sequence>
<evidence type="ECO:0000259" key="11">
    <source>
        <dbReference type="Pfam" id="PF02875"/>
    </source>
</evidence>
<reference evidence="14" key="1">
    <citation type="journal article" date="2019" name="Int. J. Syst. Evol. Microbiol.">
        <title>The Global Catalogue of Microorganisms (GCM) 10K type strain sequencing project: providing services to taxonomists for standard genome sequencing and annotation.</title>
        <authorList>
            <consortium name="The Broad Institute Genomics Platform"/>
            <consortium name="The Broad Institute Genome Sequencing Center for Infectious Disease"/>
            <person name="Wu L."/>
            <person name="Ma J."/>
        </authorList>
    </citation>
    <scope>NUCLEOTIDE SEQUENCE [LARGE SCALE GENOMIC DNA]</scope>
    <source>
        <strain evidence="14">JCM 15900</strain>
    </source>
</reference>
<evidence type="ECO:0000256" key="1">
    <source>
        <dbReference type="ARBA" id="ARBA00004496"/>
    </source>
</evidence>
<dbReference type="SUPFAM" id="SSF51984">
    <property type="entry name" value="MurCD N-terminal domain"/>
    <property type="match status" value="1"/>
</dbReference>
<dbReference type="PANTHER" id="PTHR43692:SF1">
    <property type="entry name" value="UDP-N-ACETYLMURAMOYLALANINE--D-GLUTAMATE LIGASE"/>
    <property type="match status" value="1"/>
</dbReference>
<gene>
    <name evidence="9 13" type="primary">murD</name>
    <name evidence="13" type="ORF">GCM10009823_32800</name>
</gene>
<dbReference type="InterPro" id="IPR036615">
    <property type="entry name" value="Mur_ligase_C_dom_sf"/>
</dbReference>
<keyword evidence="5 9" id="KW-0132">Cell division</keyword>
<comment type="subcellular location">
    <subcellularLocation>
        <location evidence="1 9 10">Cytoplasm</location>
    </subcellularLocation>
</comment>
<dbReference type="Pfam" id="PF02875">
    <property type="entry name" value="Mur_ligase_C"/>
    <property type="match status" value="1"/>
</dbReference>
<evidence type="ECO:0000313" key="13">
    <source>
        <dbReference type="EMBL" id="GAA2106588.1"/>
    </source>
</evidence>
<dbReference type="GO" id="GO:0016874">
    <property type="term" value="F:ligase activity"/>
    <property type="evidence" value="ECO:0007669"/>
    <property type="project" value="UniProtKB-KW"/>
</dbReference>
<evidence type="ECO:0000313" key="14">
    <source>
        <dbReference type="Proteomes" id="UP001500984"/>
    </source>
</evidence>
<keyword evidence="8 9" id="KW-0131">Cell cycle</keyword>
<feature type="domain" description="Mur ligase central" evidence="12">
    <location>
        <begin position="146"/>
        <end position="335"/>
    </location>
</feature>
<evidence type="ECO:0000256" key="9">
    <source>
        <dbReference type="HAMAP-Rule" id="MF_00639"/>
    </source>
</evidence>
<evidence type="ECO:0000256" key="6">
    <source>
        <dbReference type="ARBA" id="ARBA00022741"/>
    </source>
</evidence>
<dbReference type="RefSeq" id="WP_291794797.1">
    <property type="nucleotide sequence ID" value="NZ_BAAAPZ010000019.1"/>
</dbReference>
<keyword evidence="7 9" id="KW-0067">ATP-binding</keyword>
<dbReference type="Pfam" id="PF08245">
    <property type="entry name" value="Mur_ligase_M"/>
    <property type="match status" value="1"/>
</dbReference>
<accession>A0ABP5IU62</accession>
<dbReference type="SUPFAM" id="SSF53623">
    <property type="entry name" value="MurD-like peptide ligases, catalytic domain"/>
    <property type="match status" value="1"/>
</dbReference>
<comment type="caution">
    <text evidence="13">The sequence shown here is derived from an EMBL/GenBank/DDBJ whole genome shotgun (WGS) entry which is preliminary data.</text>
</comment>
<comment type="function">
    <text evidence="9 10">Cell wall formation. Catalyzes the addition of glutamate to the nucleotide precursor UDP-N-acetylmuramoyl-L-alanine (UMA).</text>
</comment>
<keyword evidence="9 10" id="KW-0573">Peptidoglycan synthesis</keyword>
<keyword evidence="9 10" id="KW-0133">Cell shape</keyword>
<dbReference type="PROSITE" id="PS01011">
    <property type="entry name" value="FOLYLPOLYGLU_SYNT_1"/>
    <property type="match status" value="1"/>
</dbReference>
<feature type="domain" description="Mur ligase C-terminal" evidence="11">
    <location>
        <begin position="358"/>
        <end position="488"/>
    </location>
</feature>
<comment type="similarity">
    <text evidence="9">Belongs to the MurCDEF family.</text>
</comment>
<organism evidence="13 14">
    <name type="scientific">Brevibacterium salitolerans</name>
    <dbReference type="NCBI Taxonomy" id="1403566"/>
    <lineage>
        <taxon>Bacteria</taxon>
        <taxon>Bacillati</taxon>
        <taxon>Actinomycetota</taxon>
        <taxon>Actinomycetes</taxon>
        <taxon>Micrococcales</taxon>
        <taxon>Brevibacteriaceae</taxon>
        <taxon>Brevibacterium</taxon>
    </lineage>
</organism>
<dbReference type="PANTHER" id="PTHR43692">
    <property type="entry name" value="UDP-N-ACETYLMURAMOYLALANINE--D-GLUTAMATE LIGASE"/>
    <property type="match status" value="1"/>
</dbReference>
<evidence type="ECO:0000256" key="3">
    <source>
        <dbReference type="ARBA" id="ARBA00022490"/>
    </source>
</evidence>
<comment type="catalytic activity">
    <reaction evidence="9 10">
        <text>UDP-N-acetyl-alpha-D-muramoyl-L-alanine + D-glutamate + ATP = UDP-N-acetyl-alpha-D-muramoyl-L-alanyl-D-glutamate + ADP + phosphate + H(+)</text>
        <dbReference type="Rhea" id="RHEA:16429"/>
        <dbReference type="ChEBI" id="CHEBI:15378"/>
        <dbReference type="ChEBI" id="CHEBI:29986"/>
        <dbReference type="ChEBI" id="CHEBI:30616"/>
        <dbReference type="ChEBI" id="CHEBI:43474"/>
        <dbReference type="ChEBI" id="CHEBI:83898"/>
        <dbReference type="ChEBI" id="CHEBI:83900"/>
        <dbReference type="ChEBI" id="CHEBI:456216"/>
        <dbReference type="EC" id="6.3.2.9"/>
    </reaction>
</comment>
<dbReference type="NCBIfam" id="TIGR01087">
    <property type="entry name" value="murD"/>
    <property type="match status" value="1"/>
</dbReference>
<keyword evidence="6 9" id="KW-0547">Nucleotide-binding</keyword>
<dbReference type="HAMAP" id="MF_00639">
    <property type="entry name" value="MurD"/>
    <property type="match status" value="1"/>
</dbReference>
<evidence type="ECO:0000256" key="5">
    <source>
        <dbReference type="ARBA" id="ARBA00022618"/>
    </source>
</evidence>
<dbReference type="Gene3D" id="3.40.50.720">
    <property type="entry name" value="NAD(P)-binding Rossmann-like Domain"/>
    <property type="match status" value="1"/>
</dbReference>
<keyword evidence="4 9" id="KW-0436">Ligase</keyword>
<dbReference type="InterPro" id="IPR018109">
    <property type="entry name" value="Folylpolyglutamate_synth_CS"/>
</dbReference>
<dbReference type="Pfam" id="PF21799">
    <property type="entry name" value="MurD-like_N"/>
    <property type="match status" value="1"/>
</dbReference>
<dbReference type="InterPro" id="IPR004101">
    <property type="entry name" value="Mur_ligase_C"/>
</dbReference>
<keyword evidence="3 9" id="KW-0963">Cytoplasm</keyword>
<evidence type="ECO:0000256" key="2">
    <source>
        <dbReference type="ARBA" id="ARBA00004752"/>
    </source>
</evidence>
<dbReference type="EMBL" id="BAAAPZ010000019">
    <property type="protein sequence ID" value="GAA2106588.1"/>
    <property type="molecule type" value="Genomic_DNA"/>
</dbReference>
<keyword evidence="9 10" id="KW-0961">Cell wall biogenesis/degradation</keyword>
<dbReference type="Proteomes" id="UP001500984">
    <property type="component" value="Unassembled WGS sequence"/>
</dbReference>
<dbReference type="InterPro" id="IPR005762">
    <property type="entry name" value="MurD"/>
</dbReference>
<evidence type="ECO:0000256" key="10">
    <source>
        <dbReference type="RuleBase" id="RU003664"/>
    </source>
</evidence>
<dbReference type="InterPro" id="IPR013221">
    <property type="entry name" value="Mur_ligase_cen"/>
</dbReference>
<evidence type="ECO:0000256" key="7">
    <source>
        <dbReference type="ARBA" id="ARBA00022840"/>
    </source>
</evidence>
<keyword evidence="14" id="KW-1185">Reference proteome</keyword>
<protein>
    <recommendedName>
        <fullName evidence="9 10">UDP-N-acetylmuramoylalanine--D-glutamate ligase</fullName>
        <ecNumber evidence="9 10">6.3.2.9</ecNumber>
    </recommendedName>
    <alternativeName>
        <fullName evidence="9">D-glutamic acid-adding enzyme</fullName>
    </alternativeName>
    <alternativeName>
        <fullName evidence="9">UDP-N-acetylmuramoyl-L-alanyl-D-glutamate synthetase</fullName>
    </alternativeName>
</protein>
<comment type="pathway">
    <text evidence="2 9 10">Cell wall biogenesis; peptidoglycan biosynthesis.</text>
</comment>
<feature type="binding site" evidence="9">
    <location>
        <begin position="148"/>
        <end position="154"/>
    </location>
    <ligand>
        <name>ATP</name>
        <dbReference type="ChEBI" id="CHEBI:30616"/>
    </ligand>
</feature>
<evidence type="ECO:0000259" key="12">
    <source>
        <dbReference type="Pfam" id="PF08245"/>
    </source>
</evidence>
<dbReference type="SUPFAM" id="SSF53244">
    <property type="entry name" value="MurD-like peptide ligases, peptide-binding domain"/>
    <property type="match status" value="1"/>
</dbReference>
<name>A0ABP5IU62_9MICO</name>
<dbReference type="EC" id="6.3.2.9" evidence="9 10"/>
<dbReference type="Gene3D" id="3.40.1190.10">
    <property type="entry name" value="Mur-like, catalytic domain"/>
    <property type="match status" value="1"/>
</dbReference>
<evidence type="ECO:0000256" key="8">
    <source>
        <dbReference type="ARBA" id="ARBA00023306"/>
    </source>
</evidence>
<dbReference type="InterPro" id="IPR036565">
    <property type="entry name" value="Mur-like_cat_sf"/>
</dbReference>
<dbReference type="Gene3D" id="3.90.190.20">
    <property type="entry name" value="Mur ligase, C-terminal domain"/>
    <property type="match status" value="1"/>
</dbReference>
<proteinExistence type="inferred from homology"/>
<evidence type="ECO:0000256" key="4">
    <source>
        <dbReference type="ARBA" id="ARBA00022598"/>
    </source>
</evidence>